<feature type="compositionally biased region" description="Low complexity" evidence="1">
    <location>
        <begin position="61"/>
        <end position="70"/>
    </location>
</feature>
<dbReference type="AlphaFoldDB" id="A0A653D7T1"/>
<feature type="compositionally biased region" description="Gly residues" evidence="1">
    <location>
        <begin position="690"/>
        <end position="699"/>
    </location>
</feature>
<gene>
    <name evidence="2" type="ORF">CALMAC_LOCUS14744</name>
</gene>
<accession>A0A653D7T1</accession>
<name>A0A653D7T1_CALMS</name>
<evidence type="ECO:0000313" key="2">
    <source>
        <dbReference type="EMBL" id="VEN55611.1"/>
    </source>
</evidence>
<feature type="compositionally biased region" description="Basic and acidic residues" evidence="1">
    <location>
        <begin position="30"/>
        <end position="40"/>
    </location>
</feature>
<feature type="compositionally biased region" description="Low complexity" evidence="1">
    <location>
        <begin position="700"/>
        <end position="709"/>
    </location>
</feature>
<keyword evidence="3" id="KW-1185">Reference proteome</keyword>
<feature type="compositionally biased region" description="Basic and acidic residues" evidence="1">
    <location>
        <begin position="194"/>
        <end position="222"/>
    </location>
</feature>
<feature type="region of interest" description="Disordered" evidence="1">
    <location>
        <begin position="441"/>
        <end position="470"/>
    </location>
</feature>
<protein>
    <submittedName>
        <fullName evidence="2">Uncharacterized protein</fullName>
    </submittedName>
</protein>
<feature type="compositionally biased region" description="Acidic residues" evidence="1">
    <location>
        <begin position="164"/>
        <end position="191"/>
    </location>
</feature>
<feature type="compositionally biased region" description="Basic and acidic residues" evidence="1">
    <location>
        <begin position="242"/>
        <end position="253"/>
    </location>
</feature>
<feature type="region of interest" description="Disordered" evidence="1">
    <location>
        <begin position="1"/>
        <end position="253"/>
    </location>
</feature>
<feature type="compositionally biased region" description="Basic and acidic residues" evidence="1">
    <location>
        <begin position="150"/>
        <end position="163"/>
    </location>
</feature>
<dbReference type="Proteomes" id="UP000410492">
    <property type="component" value="Unassembled WGS sequence"/>
</dbReference>
<feature type="region of interest" description="Disordered" evidence="1">
    <location>
        <begin position="679"/>
        <end position="719"/>
    </location>
</feature>
<sequence>MFDENSSSSSSGEVGSTAMIVHQNYRSHQHHMDDSSRNDDTMETVDSLQLHVNYKDEQTDETSSTATTATDKLSEQEEEEEEEEQEETLAATPDISNMAEMDSDPLKLNDNDREEGIEEGSDEEEEEDGERDRENEFEETVATYESTQEGEVRCSGEVDRVAEEEVEYSVEDTEEIEEGEDEEITGEEETELQGIKKLDERGSKGICDTRQHEDAIKEEKTLQSDISISSDATTTIDEPEDEHNNSQHDRNHAAGEQPLESYEAVRSDQATFQILPDDPATLMLQQGTLTRLLDEDDRVRGSGSNGDAGDGIVAAADIAETLEASVEECDLVIARLTTCADFVRDPSMPNQDVPAVDEDDRFLDAETYVLEESRQISTVDAKEETDANTTGNDIRATIFGEPVRDCPSNQPVSDECCWGMVDSTTEKLLETVVTAAVTVSREQVQSDEQCEQQDVQAEKEKPTSGVTEEEQVRVIPMREELEVRLEEATFPVVLSDWSSYASAVTSGAMHMNSSMVAAALATPNEGDCGEAESEPHSLSCESFLVEDKEREHGRAALSEDAFPVIDHQQRVKLELEVTLTPEIVTSDSMITSTVGSGHGTEPTVTSAGPKTLTTVIPPTTIVCLPSAVTTAPLLHNNNVAMAALINDTQGARLGSASRLQSSSAVPYLALTPGQAIRGGAAGAVKARPKGTGGTGGSSSGGSTRSGRSSASNKPPPGAVNLERSYQICQAVIQNSPNRDQLRCQLKPPPSLLAAAQIAEQCTRLV</sequence>
<reference evidence="2 3" key="1">
    <citation type="submission" date="2019-01" db="EMBL/GenBank/DDBJ databases">
        <authorList>
            <person name="Sayadi A."/>
        </authorList>
    </citation>
    <scope>NUCLEOTIDE SEQUENCE [LARGE SCALE GENOMIC DNA]</scope>
</reference>
<feature type="compositionally biased region" description="Acidic residues" evidence="1">
    <location>
        <begin position="112"/>
        <end position="139"/>
    </location>
</feature>
<feature type="compositionally biased region" description="Low complexity" evidence="1">
    <location>
        <begin position="1"/>
        <end position="11"/>
    </location>
</feature>
<evidence type="ECO:0000256" key="1">
    <source>
        <dbReference type="SAM" id="MobiDB-lite"/>
    </source>
</evidence>
<feature type="compositionally biased region" description="Acidic residues" evidence="1">
    <location>
        <begin position="76"/>
        <end position="87"/>
    </location>
</feature>
<dbReference type="EMBL" id="CAACVG010010354">
    <property type="protein sequence ID" value="VEN55611.1"/>
    <property type="molecule type" value="Genomic_DNA"/>
</dbReference>
<feature type="compositionally biased region" description="Low complexity" evidence="1">
    <location>
        <begin position="224"/>
        <end position="236"/>
    </location>
</feature>
<dbReference type="OrthoDB" id="9348951at2759"/>
<feature type="compositionally biased region" description="Polar residues" evidence="1">
    <location>
        <begin position="441"/>
        <end position="455"/>
    </location>
</feature>
<proteinExistence type="predicted"/>
<evidence type="ECO:0000313" key="3">
    <source>
        <dbReference type="Proteomes" id="UP000410492"/>
    </source>
</evidence>
<organism evidence="2 3">
    <name type="scientific">Callosobruchus maculatus</name>
    <name type="common">Southern cowpea weevil</name>
    <name type="synonym">Pulse bruchid</name>
    <dbReference type="NCBI Taxonomy" id="64391"/>
    <lineage>
        <taxon>Eukaryota</taxon>
        <taxon>Metazoa</taxon>
        <taxon>Ecdysozoa</taxon>
        <taxon>Arthropoda</taxon>
        <taxon>Hexapoda</taxon>
        <taxon>Insecta</taxon>
        <taxon>Pterygota</taxon>
        <taxon>Neoptera</taxon>
        <taxon>Endopterygota</taxon>
        <taxon>Coleoptera</taxon>
        <taxon>Polyphaga</taxon>
        <taxon>Cucujiformia</taxon>
        <taxon>Chrysomeloidea</taxon>
        <taxon>Chrysomelidae</taxon>
        <taxon>Bruchinae</taxon>
        <taxon>Bruchini</taxon>
        <taxon>Callosobruchus</taxon>
    </lineage>
</organism>
<feature type="region of interest" description="Disordered" evidence="1">
    <location>
        <begin position="591"/>
        <end position="611"/>
    </location>
</feature>